<evidence type="ECO:0000256" key="1">
    <source>
        <dbReference type="ARBA" id="ARBA00008455"/>
    </source>
</evidence>
<dbReference type="STRING" id="595528.A0A0D2WXV9"/>
<dbReference type="OrthoDB" id="640249at2759"/>
<name>A0A0D2WXV9_CAPO3</name>
<comment type="similarity">
    <text evidence="1">Belongs to the peptidase C1 family.</text>
</comment>
<dbReference type="Gene3D" id="3.90.70.10">
    <property type="entry name" value="Cysteine proteinases"/>
    <property type="match status" value="1"/>
</dbReference>
<evidence type="ECO:0000259" key="9">
    <source>
        <dbReference type="SMART" id="SM00645"/>
    </source>
</evidence>
<organism evidence="10 11">
    <name type="scientific">Capsaspora owczarzaki (strain ATCC 30864)</name>
    <dbReference type="NCBI Taxonomy" id="595528"/>
    <lineage>
        <taxon>Eukaryota</taxon>
        <taxon>Filasterea</taxon>
        <taxon>Capsaspora</taxon>
    </lineage>
</organism>
<protein>
    <submittedName>
        <fullName evidence="10">Cathepsin B</fullName>
    </submittedName>
</protein>
<keyword evidence="3 8" id="KW-0732">Signal</keyword>
<dbReference type="EMBL" id="KE346376">
    <property type="protein sequence ID" value="KJE98150.1"/>
    <property type="molecule type" value="Genomic_DNA"/>
</dbReference>
<dbReference type="GO" id="GO:0004197">
    <property type="term" value="F:cysteine-type endopeptidase activity"/>
    <property type="evidence" value="ECO:0007669"/>
    <property type="project" value="InterPro"/>
</dbReference>
<dbReference type="Pfam" id="PF08127">
    <property type="entry name" value="Propeptide_C1"/>
    <property type="match status" value="1"/>
</dbReference>
<evidence type="ECO:0000256" key="5">
    <source>
        <dbReference type="ARBA" id="ARBA00022807"/>
    </source>
</evidence>
<evidence type="ECO:0000256" key="2">
    <source>
        <dbReference type="ARBA" id="ARBA00022670"/>
    </source>
</evidence>
<evidence type="ECO:0000256" key="4">
    <source>
        <dbReference type="ARBA" id="ARBA00022801"/>
    </source>
</evidence>
<dbReference type="PhylomeDB" id="A0A0D2WXV9"/>
<proteinExistence type="inferred from homology"/>
<feature type="domain" description="Peptidase C1A papain C-terminal" evidence="9">
    <location>
        <begin position="79"/>
        <end position="324"/>
    </location>
</feature>
<evidence type="ECO:0000256" key="6">
    <source>
        <dbReference type="ARBA" id="ARBA00023145"/>
    </source>
</evidence>
<dbReference type="InterPro" id="IPR013128">
    <property type="entry name" value="Peptidase_C1A"/>
</dbReference>
<evidence type="ECO:0000313" key="11">
    <source>
        <dbReference type="Proteomes" id="UP000008743"/>
    </source>
</evidence>
<dbReference type="PRINTS" id="PR00705">
    <property type="entry name" value="PAPAIN"/>
</dbReference>
<reference evidence="11" key="1">
    <citation type="submission" date="2011-02" db="EMBL/GenBank/DDBJ databases">
        <title>The Genome Sequence of Capsaspora owczarzaki ATCC 30864.</title>
        <authorList>
            <person name="Russ C."/>
            <person name="Cuomo C."/>
            <person name="Burger G."/>
            <person name="Gray M.W."/>
            <person name="Holland P.W.H."/>
            <person name="King N."/>
            <person name="Lang F.B.F."/>
            <person name="Roger A.J."/>
            <person name="Ruiz-Trillo I."/>
            <person name="Young S.K."/>
            <person name="Zeng Q."/>
            <person name="Gargeya S."/>
            <person name="Alvarado L."/>
            <person name="Berlin A."/>
            <person name="Chapman S.B."/>
            <person name="Chen Z."/>
            <person name="Freedman E."/>
            <person name="Gellesch M."/>
            <person name="Goldberg J."/>
            <person name="Griggs A."/>
            <person name="Gujja S."/>
            <person name="Heilman E."/>
            <person name="Heiman D."/>
            <person name="Howarth C."/>
            <person name="Mehta T."/>
            <person name="Neiman D."/>
            <person name="Pearson M."/>
            <person name="Roberts A."/>
            <person name="Saif S."/>
            <person name="Shea T."/>
            <person name="Shenoy N."/>
            <person name="Sisk P."/>
            <person name="Stolte C."/>
            <person name="Sykes S."/>
            <person name="White J."/>
            <person name="Yandava C."/>
            <person name="Haas B."/>
            <person name="Nusbaum C."/>
            <person name="Birren B."/>
        </authorList>
    </citation>
    <scope>NUCLEOTIDE SEQUENCE</scope>
    <source>
        <strain evidence="11">ATCC 30864</strain>
    </source>
</reference>
<keyword evidence="4" id="KW-0378">Hydrolase</keyword>
<dbReference type="FunFam" id="3.90.70.10:FF:000031">
    <property type="entry name" value="Cathepsin B"/>
    <property type="match status" value="1"/>
</dbReference>
<dbReference type="Pfam" id="PF00112">
    <property type="entry name" value="Peptidase_C1"/>
    <property type="match status" value="1"/>
</dbReference>
<accession>A0A0D2WXV9</accession>
<dbReference type="CDD" id="cd02620">
    <property type="entry name" value="Peptidase_C1A_CathepsinB"/>
    <property type="match status" value="1"/>
</dbReference>
<keyword evidence="5" id="KW-0788">Thiol protease</keyword>
<dbReference type="SMART" id="SM00645">
    <property type="entry name" value="Pept_C1"/>
    <property type="match status" value="1"/>
</dbReference>
<dbReference type="InterPro" id="IPR012599">
    <property type="entry name" value="Propeptide_C1A"/>
</dbReference>
<dbReference type="Proteomes" id="UP000008743">
    <property type="component" value="Unassembled WGS sequence"/>
</dbReference>
<evidence type="ECO:0000256" key="3">
    <source>
        <dbReference type="ARBA" id="ARBA00022729"/>
    </source>
</evidence>
<dbReference type="InterPro" id="IPR038765">
    <property type="entry name" value="Papain-like_cys_pep_sf"/>
</dbReference>
<dbReference type="SUPFAM" id="SSF54001">
    <property type="entry name" value="Cysteine proteinases"/>
    <property type="match status" value="1"/>
</dbReference>
<keyword evidence="6" id="KW-0865">Zymogen</keyword>
<dbReference type="InterPro" id="IPR025661">
    <property type="entry name" value="Pept_asp_AS"/>
</dbReference>
<sequence length="328" mass="35106">MRTFACLALLALLATAATAVPVDPIGDMVDHINSLKTTWVAERPTRFGSFDEVARLCGALETPEDQRLPLKVAPIAEAIPDTFDSRTNWPACPTIKESACGSCWAFGAVESMSDRICIASNATKIVRLSASDLLSCCTSCGDGCDGGQLGPSWDYYKNKGIVTGYLYNTTGYCKPYDFPACAHHEASPDYPDCPSTDYSTPKCTKSCVAGYTANTYTADLHYGQSSYSVGRTDAAIQTEILNHGPVEAAFTVYSDFPTYRSGVYKHTSGSVLGGHAISIVGWGTESGSPYWLVKNSWNPSWGDGGFFKILRGDCGINNDVVGGLPKLA</sequence>
<keyword evidence="11" id="KW-1185">Reference proteome</keyword>
<evidence type="ECO:0000313" key="10">
    <source>
        <dbReference type="EMBL" id="KJE98150.1"/>
    </source>
</evidence>
<gene>
    <name evidence="10" type="ORF">CAOG_008160</name>
</gene>
<feature type="signal peptide" evidence="8">
    <location>
        <begin position="1"/>
        <end position="19"/>
    </location>
</feature>
<dbReference type="PANTHER" id="PTHR12411">
    <property type="entry name" value="CYSTEINE PROTEASE FAMILY C1-RELATED"/>
    <property type="match status" value="1"/>
</dbReference>
<dbReference type="PROSITE" id="PS00640">
    <property type="entry name" value="THIOL_PROTEASE_ASN"/>
    <property type="match status" value="1"/>
</dbReference>
<dbReference type="InterPro" id="IPR000668">
    <property type="entry name" value="Peptidase_C1A_C"/>
</dbReference>
<keyword evidence="2" id="KW-0645">Protease</keyword>
<evidence type="ECO:0000256" key="7">
    <source>
        <dbReference type="ARBA" id="ARBA00023157"/>
    </source>
</evidence>
<dbReference type="InParanoid" id="A0A0D2WXV9"/>
<dbReference type="AlphaFoldDB" id="A0A0D2WXV9"/>
<feature type="chain" id="PRO_5018724025" evidence="8">
    <location>
        <begin position="20"/>
        <end position="328"/>
    </location>
</feature>
<dbReference type="GO" id="GO:0006508">
    <property type="term" value="P:proteolysis"/>
    <property type="evidence" value="ECO:0007669"/>
    <property type="project" value="UniProtKB-KW"/>
</dbReference>
<dbReference type="eggNOG" id="KOG1543">
    <property type="taxonomic scope" value="Eukaryota"/>
</dbReference>
<keyword evidence="7" id="KW-1015">Disulfide bond</keyword>
<evidence type="ECO:0000256" key="8">
    <source>
        <dbReference type="SAM" id="SignalP"/>
    </source>
</evidence>